<protein>
    <submittedName>
        <fullName evidence="2">Uncharacterized protein</fullName>
    </submittedName>
</protein>
<comment type="caution">
    <text evidence="2">The sequence shown here is derived from an EMBL/GenBank/DDBJ whole genome shotgun (WGS) entry which is preliminary data.</text>
</comment>
<evidence type="ECO:0000313" key="3">
    <source>
        <dbReference type="Proteomes" id="UP000031737"/>
    </source>
</evidence>
<feature type="transmembrane region" description="Helical" evidence="1">
    <location>
        <begin position="80"/>
        <end position="103"/>
    </location>
</feature>
<keyword evidence="3" id="KW-1185">Reference proteome</keyword>
<proteinExistence type="predicted"/>
<keyword evidence="1" id="KW-0812">Transmembrane</keyword>
<evidence type="ECO:0000256" key="1">
    <source>
        <dbReference type="SAM" id="Phobius"/>
    </source>
</evidence>
<keyword evidence="1" id="KW-1133">Transmembrane helix</keyword>
<dbReference type="EMBL" id="AUPL01001136">
    <property type="protein sequence ID" value="ESL11123.1"/>
    <property type="molecule type" value="Genomic_DNA"/>
</dbReference>
<accession>A0A061J6T5</accession>
<dbReference type="VEuPathDB" id="TriTrypDB:TRSC58_01136"/>
<dbReference type="OrthoDB" id="268896at2759"/>
<dbReference type="Proteomes" id="UP000031737">
    <property type="component" value="Unassembled WGS sequence"/>
</dbReference>
<evidence type="ECO:0000313" key="2">
    <source>
        <dbReference type="EMBL" id="ESL11123.1"/>
    </source>
</evidence>
<sequence>MGGWLCVHLYSHVHFFFLCFSFFSLSCFRNGMENKAPGTTARPGGYDTAGGASTHENFFHPRRNLKKSVQRAGLRSSRRVAVCFTVGIVVFLVFPTYLGPLYVEHVASRDWLERANKSIWTRRNEKDYDLYMTQRRNGWLEYLGLKHYNIGGDKNIGEIQKYRQGKEYK</sequence>
<gene>
    <name evidence="2" type="ORF">TRSC58_01136</name>
</gene>
<reference evidence="2 3" key="1">
    <citation type="submission" date="2013-07" db="EMBL/GenBank/DDBJ databases">
        <authorList>
            <person name="Stoco P.H."/>
            <person name="Wagner G."/>
            <person name="Gerber A."/>
            <person name="Zaha A."/>
            <person name="Thompson C."/>
            <person name="Bartholomeu D.C."/>
            <person name="Luckemeyer D.D."/>
            <person name="Bahia D."/>
            <person name="Loreto E."/>
            <person name="Prestes E.B."/>
            <person name="Lima F.M."/>
            <person name="Rodrigues-Luiz G."/>
            <person name="Vallejo G.A."/>
            <person name="Filho J.F."/>
            <person name="Monteiro K.M."/>
            <person name="Tyler K.M."/>
            <person name="de Almeida L.G."/>
            <person name="Ortiz M.F."/>
            <person name="Siervo M.A."/>
            <person name="de Moraes M.H."/>
            <person name="Cunha O.L."/>
            <person name="Mendonca-Neto R."/>
            <person name="Silva R."/>
            <person name="Teixeira S.M."/>
            <person name="Murta S.M."/>
            <person name="Sincero T.C."/>
            <person name="Mendes T.A."/>
            <person name="Urmenyi T.P."/>
            <person name="Silva V.G."/>
            <person name="da Rocha W.D."/>
            <person name="Andersson B."/>
            <person name="Romanha A.J."/>
            <person name="Steindel M."/>
            <person name="de Vasconcelos A.T."/>
            <person name="Grisard E.C."/>
        </authorList>
    </citation>
    <scope>NUCLEOTIDE SEQUENCE [LARGE SCALE GENOMIC DNA]</scope>
    <source>
        <strain evidence="2 3">SC58</strain>
    </source>
</reference>
<feature type="transmembrane region" description="Helical" evidence="1">
    <location>
        <begin position="12"/>
        <end position="28"/>
    </location>
</feature>
<organism evidence="2 3">
    <name type="scientific">Trypanosoma rangeli SC58</name>
    <dbReference type="NCBI Taxonomy" id="429131"/>
    <lineage>
        <taxon>Eukaryota</taxon>
        <taxon>Discoba</taxon>
        <taxon>Euglenozoa</taxon>
        <taxon>Kinetoplastea</taxon>
        <taxon>Metakinetoplastina</taxon>
        <taxon>Trypanosomatida</taxon>
        <taxon>Trypanosomatidae</taxon>
        <taxon>Trypanosoma</taxon>
        <taxon>Herpetosoma</taxon>
    </lineage>
</organism>
<dbReference type="AlphaFoldDB" id="A0A061J6T5"/>
<name>A0A061J6T5_TRYRA</name>
<keyword evidence="1" id="KW-0472">Membrane</keyword>